<dbReference type="Proteomes" id="UP000197468">
    <property type="component" value="Unassembled WGS sequence"/>
</dbReference>
<comment type="caution">
    <text evidence="2">The sequence shown here is derived from an EMBL/GenBank/DDBJ whole genome shotgun (WGS) entry which is preliminary data.</text>
</comment>
<accession>A0A246JEZ1</accession>
<gene>
    <name evidence="2" type="ORF">CDN99_08240</name>
</gene>
<dbReference type="OrthoDB" id="9811352at2"/>
<dbReference type="SUPFAM" id="SSF52833">
    <property type="entry name" value="Thioredoxin-like"/>
    <property type="match status" value="1"/>
</dbReference>
<protein>
    <submittedName>
        <fullName evidence="2">Alkyl hydroperoxide reductase</fullName>
    </submittedName>
</protein>
<dbReference type="Pfam" id="PF08534">
    <property type="entry name" value="Redoxin"/>
    <property type="match status" value="1"/>
</dbReference>
<dbReference type="AlphaFoldDB" id="A0A246JEZ1"/>
<proteinExistence type="predicted"/>
<dbReference type="PANTHER" id="PTHR42852:SF13">
    <property type="entry name" value="PROTEIN DIPZ"/>
    <property type="match status" value="1"/>
</dbReference>
<evidence type="ECO:0000313" key="2">
    <source>
        <dbReference type="EMBL" id="OWQ91169.1"/>
    </source>
</evidence>
<keyword evidence="3" id="KW-1185">Reference proteome</keyword>
<dbReference type="GO" id="GO:0016491">
    <property type="term" value="F:oxidoreductase activity"/>
    <property type="evidence" value="ECO:0007669"/>
    <property type="project" value="InterPro"/>
</dbReference>
<dbReference type="PANTHER" id="PTHR42852">
    <property type="entry name" value="THIOL:DISULFIDE INTERCHANGE PROTEIN DSBE"/>
    <property type="match status" value="1"/>
</dbReference>
<name>A0A246JEZ1_9BURK</name>
<organism evidence="2 3">
    <name type="scientific">Roseateles aquatilis</name>
    <dbReference type="NCBI Taxonomy" id="431061"/>
    <lineage>
        <taxon>Bacteria</taxon>
        <taxon>Pseudomonadati</taxon>
        <taxon>Pseudomonadota</taxon>
        <taxon>Betaproteobacteria</taxon>
        <taxon>Burkholderiales</taxon>
        <taxon>Sphaerotilaceae</taxon>
        <taxon>Roseateles</taxon>
    </lineage>
</organism>
<dbReference type="Gene3D" id="3.40.30.10">
    <property type="entry name" value="Glutaredoxin"/>
    <property type="match status" value="1"/>
</dbReference>
<dbReference type="InterPro" id="IPR036249">
    <property type="entry name" value="Thioredoxin-like_sf"/>
</dbReference>
<dbReference type="EMBL" id="NIOF01000003">
    <property type="protein sequence ID" value="OWQ91169.1"/>
    <property type="molecule type" value="Genomic_DNA"/>
</dbReference>
<reference evidence="2 3" key="1">
    <citation type="journal article" date="2008" name="Int. J. Syst. Evol. Microbiol.">
        <title>Description of Roseateles aquatilis sp. nov. and Roseateles terrae sp. nov., in the class Betaproteobacteria, and emended description of the genus Roseateles.</title>
        <authorList>
            <person name="Gomila M."/>
            <person name="Bowien B."/>
            <person name="Falsen E."/>
            <person name="Moore E.R."/>
            <person name="Lalucat J."/>
        </authorList>
    </citation>
    <scope>NUCLEOTIDE SEQUENCE [LARGE SCALE GENOMIC DNA]</scope>
    <source>
        <strain evidence="2 3">CCUG 48205</strain>
    </source>
</reference>
<sequence>MSVTVSDFPTAPAWQVSQWFNADRPLDLAALRGQVVVLHAFQMLCPGCVSHGVPQAERIHRLFAQDGVAVVGLHTVFEHHEAMTPVALKAFLHEYRVSHPVGVDVAVAGAPIPATMLTYALEGTPSLILIDRAGRLRLKHFGRLDDLTVGREVMRLATESGPGVDSCTDESCRAV</sequence>
<evidence type="ECO:0000259" key="1">
    <source>
        <dbReference type="Pfam" id="PF08534"/>
    </source>
</evidence>
<feature type="domain" description="Redoxin" evidence="1">
    <location>
        <begin position="24"/>
        <end position="139"/>
    </location>
</feature>
<dbReference type="InterPro" id="IPR050553">
    <property type="entry name" value="Thioredoxin_ResA/DsbE_sf"/>
</dbReference>
<dbReference type="InterPro" id="IPR013740">
    <property type="entry name" value="Redoxin"/>
</dbReference>
<evidence type="ECO:0000313" key="3">
    <source>
        <dbReference type="Proteomes" id="UP000197468"/>
    </source>
</evidence>